<evidence type="ECO:0000313" key="1">
    <source>
        <dbReference type="EMBL" id="BAE53079.1"/>
    </source>
</evidence>
<dbReference type="Proteomes" id="UP000007058">
    <property type="component" value="Chromosome"/>
</dbReference>
<gene>
    <name evidence="1" type="ordered locus">amb4275</name>
</gene>
<evidence type="ECO:0000313" key="2">
    <source>
        <dbReference type="Proteomes" id="UP000007058"/>
    </source>
</evidence>
<proteinExistence type="predicted"/>
<dbReference type="AlphaFoldDB" id="Q2VZ96"/>
<dbReference type="HOGENOM" id="CLU_643728_0_0_5"/>
<keyword evidence="2" id="KW-1185">Reference proteome</keyword>
<sequence length="426" mass="43503">MPERSTSMTSHIRIPEVSPVAQAMADGAKSVFSFPFPIFKAADIEVRANSTLLTSGYSVVGEGSSTGGAVIFTAAPANGVRITLRRRQTYARTDDFLDERAPTPHELNDAVDQNVAAIQELAEQASRAVTRPLSADLSQPLDLSLPNPEAGKVIGWNGSADALVNVAQVDVSDVLHKSQNLADLADKAQARINLGLATVAASGSYADLTGKPVLGSAAAHADTDFATAAQGAKADSALQSSDIGVSVQAHDSDLDWVAANLSAAGRALIDDADAAAQRATLGLATVASSGTYADLTGKPVLGSAAYKDIGTSGANVPLLSTANTYGAPQTPSAQVLTDAATVSIAITAQVWTLSTAAARTIGAPTGGVANTFYFLEIASNGFTPSWASAFDFGAAGAPTSLSGTCGFDIFYDGAKYRISTRFTGGV</sequence>
<reference evidence="1 2" key="1">
    <citation type="journal article" date="2005" name="DNA Res.">
        <title>Complete genome sequence of the facultative anaerobic magnetotactic bacterium Magnetospirillum sp. strain AMB-1.</title>
        <authorList>
            <person name="Matsunaga T."/>
            <person name="Okamura Y."/>
            <person name="Fukuda Y."/>
            <person name="Wahyudi A.T."/>
            <person name="Murase Y."/>
            <person name="Takeyama H."/>
        </authorList>
    </citation>
    <scope>NUCLEOTIDE SEQUENCE [LARGE SCALE GENOMIC DNA]</scope>
    <source>
        <strain evidence="2">ATCC 700264 / AMB-1</strain>
    </source>
</reference>
<dbReference type="EMBL" id="AP007255">
    <property type="protein sequence ID" value="BAE53079.1"/>
    <property type="molecule type" value="Genomic_DNA"/>
</dbReference>
<organism evidence="1 2">
    <name type="scientific">Paramagnetospirillum magneticum (strain ATCC 700264 / AMB-1)</name>
    <name type="common">Magnetospirillum magneticum</name>
    <dbReference type="NCBI Taxonomy" id="342108"/>
    <lineage>
        <taxon>Bacteria</taxon>
        <taxon>Pseudomonadati</taxon>
        <taxon>Pseudomonadota</taxon>
        <taxon>Alphaproteobacteria</taxon>
        <taxon>Rhodospirillales</taxon>
        <taxon>Magnetospirillaceae</taxon>
        <taxon>Paramagnetospirillum</taxon>
    </lineage>
</organism>
<dbReference type="KEGG" id="mag:amb4275"/>
<protein>
    <submittedName>
        <fullName evidence="1">Uncharacterized protein</fullName>
    </submittedName>
</protein>
<dbReference type="STRING" id="342108.amb4275"/>
<name>Q2VZ96_PARM1</name>
<accession>Q2VZ96</accession>